<evidence type="ECO:0000256" key="5">
    <source>
        <dbReference type="SAM" id="Phobius"/>
    </source>
</evidence>
<feature type="transmembrane region" description="Helical" evidence="5">
    <location>
        <begin position="21"/>
        <end position="44"/>
    </location>
</feature>
<protein>
    <recommendedName>
        <fullName evidence="8">Tetraspanin</fullName>
    </recommendedName>
</protein>
<keyword evidence="7" id="KW-1185">Reference proteome</keyword>
<reference evidence="6" key="1">
    <citation type="journal article" date="2021" name="Genome Biol. Evol.">
        <title>A High-Quality Reference Genome for a Parasitic Bivalve with Doubly Uniparental Inheritance (Bivalvia: Unionida).</title>
        <authorList>
            <person name="Smith C.H."/>
        </authorList>
    </citation>
    <scope>NUCLEOTIDE SEQUENCE</scope>
    <source>
        <strain evidence="6">CHS0354</strain>
    </source>
</reference>
<evidence type="ECO:0000256" key="2">
    <source>
        <dbReference type="ARBA" id="ARBA00022692"/>
    </source>
</evidence>
<evidence type="ECO:0000256" key="1">
    <source>
        <dbReference type="ARBA" id="ARBA00004141"/>
    </source>
</evidence>
<feature type="transmembrane region" description="Helical" evidence="5">
    <location>
        <begin position="95"/>
        <end position="116"/>
    </location>
</feature>
<evidence type="ECO:0008006" key="8">
    <source>
        <dbReference type="Google" id="ProtNLM"/>
    </source>
</evidence>
<dbReference type="Proteomes" id="UP001195483">
    <property type="component" value="Unassembled WGS sequence"/>
</dbReference>
<organism evidence="6 7">
    <name type="scientific">Potamilus streckersoni</name>
    <dbReference type="NCBI Taxonomy" id="2493646"/>
    <lineage>
        <taxon>Eukaryota</taxon>
        <taxon>Metazoa</taxon>
        <taxon>Spiralia</taxon>
        <taxon>Lophotrochozoa</taxon>
        <taxon>Mollusca</taxon>
        <taxon>Bivalvia</taxon>
        <taxon>Autobranchia</taxon>
        <taxon>Heteroconchia</taxon>
        <taxon>Palaeoheterodonta</taxon>
        <taxon>Unionida</taxon>
        <taxon>Unionoidea</taxon>
        <taxon>Unionidae</taxon>
        <taxon>Ambleminae</taxon>
        <taxon>Lampsilini</taxon>
        <taxon>Potamilus</taxon>
    </lineage>
</organism>
<dbReference type="GO" id="GO:0016020">
    <property type="term" value="C:membrane"/>
    <property type="evidence" value="ECO:0007669"/>
    <property type="project" value="UniProtKB-SubCell"/>
</dbReference>
<evidence type="ECO:0000256" key="3">
    <source>
        <dbReference type="ARBA" id="ARBA00022989"/>
    </source>
</evidence>
<sequence length="282" mass="31966">MGAFAPKFSKFDFIQRSKTARWLAVSLVLLFMVHGIACVAVSTWMETMSVSNCHFIATYFASVHVLLASGCFTVVLSLFILCLMLRRQIKGFHRGFILCFAFALVFELAAAIVATVHQDMVQASDFQREMETFSNLGQNSVGDRDACWKLIQEKYKCCGITDYTNWLNVSPQQTSTQTSQTNMTFDVGESSLLQNCACNDNGVMCHNVPKYGSIYQRTCLAVSRDKLSFIYTFIRIFATIFTVLEFIAYGWNHKIVPYAVETILMKSTQNYSIVPMQLRQHL</sequence>
<evidence type="ECO:0000313" key="7">
    <source>
        <dbReference type="Proteomes" id="UP001195483"/>
    </source>
</evidence>
<dbReference type="InterPro" id="IPR018499">
    <property type="entry name" value="Tetraspanin/Peripherin"/>
</dbReference>
<evidence type="ECO:0000313" key="6">
    <source>
        <dbReference type="EMBL" id="KAK3584697.1"/>
    </source>
</evidence>
<accession>A0AAE0S3R7</accession>
<reference evidence="6" key="2">
    <citation type="journal article" date="2021" name="Genome Biol. Evol.">
        <title>Developing a high-quality reference genome for a parasitic bivalve with doubly uniparental inheritance (Bivalvia: Unionida).</title>
        <authorList>
            <person name="Smith C.H."/>
        </authorList>
    </citation>
    <scope>NUCLEOTIDE SEQUENCE</scope>
    <source>
        <strain evidence="6">CHS0354</strain>
        <tissue evidence="6">Mantle</tissue>
    </source>
</reference>
<keyword evidence="3 5" id="KW-1133">Transmembrane helix</keyword>
<comment type="caution">
    <text evidence="6">The sequence shown here is derived from an EMBL/GenBank/DDBJ whole genome shotgun (WGS) entry which is preliminary data.</text>
</comment>
<dbReference type="Pfam" id="PF00335">
    <property type="entry name" value="Tetraspanin"/>
    <property type="match status" value="1"/>
</dbReference>
<name>A0AAE0S3R7_9BIVA</name>
<keyword evidence="4 5" id="KW-0472">Membrane</keyword>
<evidence type="ECO:0000256" key="4">
    <source>
        <dbReference type="ARBA" id="ARBA00023136"/>
    </source>
</evidence>
<keyword evidence="2 5" id="KW-0812">Transmembrane</keyword>
<comment type="subcellular location">
    <subcellularLocation>
        <location evidence="1">Membrane</location>
        <topology evidence="1">Multi-pass membrane protein</topology>
    </subcellularLocation>
</comment>
<dbReference type="EMBL" id="JAEAOA010001313">
    <property type="protein sequence ID" value="KAK3584697.1"/>
    <property type="molecule type" value="Genomic_DNA"/>
</dbReference>
<gene>
    <name evidence="6" type="ORF">CHS0354_021370</name>
</gene>
<proteinExistence type="predicted"/>
<dbReference type="AlphaFoldDB" id="A0AAE0S3R7"/>
<feature type="transmembrane region" description="Helical" evidence="5">
    <location>
        <begin position="56"/>
        <end position="83"/>
    </location>
</feature>
<feature type="transmembrane region" description="Helical" evidence="5">
    <location>
        <begin position="229"/>
        <end position="251"/>
    </location>
</feature>
<dbReference type="SUPFAM" id="SSF48652">
    <property type="entry name" value="Tetraspanin"/>
    <property type="match status" value="1"/>
</dbReference>
<dbReference type="Gene3D" id="1.10.1450.10">
    <property type="entry name" value="Tetraspanin"/>
    <property type="match status" value="1"/>
</dbReference>
<dbReference type="InterPro" id="IPR008952">
    <property type="entry name" value="Tetraspanin_EC2_sf"/>
</dbReference>
<reference evidence="6" key="3">
    <citation type="submission" date="2023-05" db="EMBL/GenBank/DDBJ databases">
        <authorList>
            <person name="Smith C.H."/>
        </authorList>
    </citation>
    <scope>NUCLEOTIDE SEQUENCE</scope>
    <source>
        <strain evidence="6">CHS0354</strain>
        <tissue evidence="6">Mantle</tissue>
    </source>
</reference>